<comment type="catalytic activity">
    <reaction evidence="26">
        <text>a 2-acylglycerol + ATP = a 2-acyl-sn-glycerol 3-phosphate + ADP + H(+)</text>
        <dbReference type="Rhea" id="RHEA:39847"/>
        <dbReference type="ChEBI" id="CHEBI:15378"/>
        <dbReference type="ChEBI" id="CHEBI:17389"/>
        <dbReference type="ChEBI" id="CHEBI:30616"/>
        <dbReference type="ChEBI" id="CHEBI:64982"/>
        <dbReference type="ChEBI" id="CHEBI:456216"/>
    </reaction>
    <physiologicalReaction direction="left-to-right" evidence="26">
        <dbReference type="Rhea" id="RHEA:39848"/>
    </physiologicalReaction>
</comment>
<evidence type="ECO:0000256" key="20">
    <source>
        <dbReference type="ARBA" id="ARBA00024636"/>
    </source>
</evidence>
<dbReference type="InterPro" id="IPR045579">
    <property type="entry name" value="AGK_C"/>
</dbReference>
<evidence type="ECO:0000256" key="29">
    <source>
        <dbReference type="ARBA" id="ARBA00048876"/>
    </source>
</evidence>
<dbReference type="GO" id="GO:0004143">
    <property type="term" value="F:ATP-dependent diacylglycerol kinase activity"/>
    <property type="evidence" value="ECO:0007669"/>
    <property type="project" value="UniProtKB-EC"/>
</dbReference>
<evidence type="ECO:0000256" key="27">
    <source>
        <dbReference type="ARBA" id="ARBA00048034"/>
    </source>
</evidence>
<evidence type="ECO:0000256" key="16">
    <source>
        <dbReference type="ARBA" id="ARBA00024483"/>
    </source>
</evidence>
<comment type="catalytic activity">
    <reaction evidence="16">
        <text>1-(5Z,8Z,11Z,14Z-eicosatetraenoyl)-sn-glycerol + ATP = 1-(5Z,8Z,11Z,14Z-eicosatetraenoyl)-sn-glycero-3-phosphate + ADP + H(+)</text>
        <dbReference type="Rhea" id="RHEA:43328"/>
        <dbReference type="ChEBI" id="CHEBI:15378"/>
        <dbReference type="ChEBI" id="CHEBI:30616"/>
        <dbReference type="ChEBI" id="CHEBI:34071"/>
        <dbReference type="ChEBI" id="CHEBI:74938"/>
        <dbReference type="ChEBI" id="CHEBI:456216"/>
    </reaction>
    <physiologicalReaction direction="left-to-right" evidence="16">
        <dbReference type="Rhea" id="RHEA:43329"/>
    </physiologicalReaction>
</comment>
<dbReference type="EC" id="2.7.1.138" evidence="22"/>
<comment type="catalytic activity">
    <reaction evidence="18">
        <text>a 1-acyl-sn-glycerol + ATP = a 1-acyl-sn-glycero-3-phosphate + ADP + H(+)</text>
        <dbReference type="Rhea" id="RHEA:33747"/>
        <dbReference type="ChEBI" id="CHEBI:15378"/>
        <dbReference type="ChEBI" id="CHEBI:30616"/>
        <dbReference type="ChEBI" id="CHEBI:57970"/>
        <dbReference type="ChEBI" id="CHEBI:64683"/>
        <dbReference type="ChEBI" id="CHEBI:456216"/>
    </reaction>
    <physiologicalReaction direction="left-to-right" evidence="18">
        <dbReference type="Rhea" id="RHEA:33748"/>
    </physiologicalReaction>
</comment>
<gene>
    <name evidence="31" type="ORF">g.15944</name>
</gene>
<comment type="pathway">
    <text evidence="4">Lipid metabolism; glycerolipid metabolism.</text>
</comment>
<keyword evidence="11" id="KW-0443">Lipid metabolism</keyword>
<evidence type="ECO:0000256" key="6">
    <source>
        <dbReference type="ARBA" id="ARBA00022679"/>
    </source>
</evidence>
<evidence type="ECO:0000256" key="22">
    <source>
        <dbReference type="ARBA" id="ARBA00026096"/>
    </source>
</evidence>
<dbReference type="PANTHER" id="PTHR12358">
    <property type="entry name" value="SPHINGOSINE KINASE"/>
    <property type="match status" value="1"/>
</dbReference>
<keyword evidence="13" id="KW-0472">Membrane</keyword>
<evidence type="ECO:0000256" key="26">
    <source>
        <dbReference type="ARBA" id="ARBA00044480"/>
    </source>
</evidence>
<evidence type="ECO:0000256" key="18">
    <source>
        <dbReference type="ARBA" id="ARBA00024512"/>
    </source>
</evidence>
<organism evidence="31">
    <name type="scientific">Cuerna arida</name>
    <dbReference type="NCBI Taxonomy" id="1464854"/>
    <lineage>
        <taxon>Eukaryota</taxon>
        <taxon>Metazoa</taxon>
        <taxon>Ecdysozoa</taxon>
        <taxon>Arthropoda</taxon>
        <taxon>Hexapoda</taxon>
        <taxon>Insecta</taxon>
        <taxon>Pterygota</taxon>
        <taxon>Neoptera</taxon>
        <taxon>Paraneoptera</taxon>
        <taxon>Hemiptera</taxon>
        <taxon>Auchenorrhyncha</taxon>
        <taxon>Membracoidea</taxon>
        <taxon>Cicadellidae</taxon>
        <taxon>Cicadellinae</taxon>
        <taxon>Proconiini</taxon>
        <taxon>Cuerna</taxon>
    </lineage>
</organism>
<dbReference type="AlphaFoldDB" id="A0A1B6F5Z7"/>
<evidence type="ECO:0000313" key="31">
    <source>
        <dbReference type="EMBL" id="JAS45605.1"/>
    </source>
</evidence>
<comment type="catalytic activity">
    <reaction evidence="14">
        <text>1,2-di-(9Z-octadecenoyl)-sn-glycerol + ATP = 1,2-di-(9Z-octadecenoyl)-sn-glycero-3-phosphate + ADP + H(+)</text>
        <dbReference type="Rhea" id="RHEA:40327"/>
        <dbReference type="ChEBI" id="CHEBI:15378"/>
        <dbReference type="ChEBI" id="CHEBI:30616"/>
        <dbReference type="ChEBI" id="CHEBI:52333"/>
        <dbReference type="ChEBI" id="CHEBI:74546"/>
        <dbReference type="ChEBI" id="CHEBI:456216"/>
    </reaction>
    <physiologicalReaction direction="left-to-right" evidence="14">
        <dbReference type="Rhea" id="RHEA:40328"/>
    </physiologicalReaction>
</comment>
<dbReference type="PROSITE" id="PS50146">
    <property type="entry name" value="DAGK"/>
    <property type="match status" value="1"/>
</dbReference>
<dbReference type="GO" id="GO:0046486">
    <property type="term" value="P:glycerolipid metabolic process"/>
    <property type="evidence" value="ECO:0007669"/>
    <property type="project" value="UniProtKB-UniPathway"/>
</dbReference>
<feature type="non-terminal residue" evidence="31">
    <location>
        <position position="1"/>
    </location>
</feature>
<keyword evidence="9" id="KW-0999">Mitochondrion inner membrane</keyword>
<accession>A0A1B6F5Z7</accession>
<evidence type="ECO:0000256" key="28">
    <source>
        <dbReference type="ARBA" id="ARBA00048663"/>
    </source>
</evidence>
<name>A0A1B6F5Z7_9HEMI</name>
<dbReference type="EC" id="2.7.1.107" evidence="5"/>
<evidence type="ECO:0000256" key="4">
    <source>
        <dbReference type="ARBA" id="ARBA00005175"/>
    </source>
</evidence>
<evidence type="ECO:0000256" key="10">
    <source>
        <dbReference type="ARBA" id="ARBA00022840"/>
    </source>
</evidence>
<evidence type="ECO:0000256" key="25">
    <source>
        <dbReference type="ARBA" id="ARBA00030553"/>
    </source>
</evidence>
<dbReference type="Pfam" id="PF00781">
    <property type="entry name" value="DAGK_cat"/>
    <property type="match status" value="1"/>
</dbReference>
<evidence type="ECO:0000256" key="11">
    <source>
        <dbReference type="ARBA" id="ARBA00023098"/>
    </source>
</evidence>
<dbReference type="InterPro" id="IPR017438">
    <property type="entry name" value="ATP-NAD_kinase_N"/>
</dbReference>
<evidence type="ECO:0000256" key="2">
    <source>
        <dbReference type="ARBA" id="ARBA00004569"/>
    </source>
</evidence>
<dbReference type="EMBL" id="GECZ01024164">
    <property type="protein sequence ID" value="JAS45605.1"/>
    <property type="molecule type" value="Transcribed_RNA"/>
</dbReference>
<evidence type="ECO:0000256" key="14">
    <source>
        <dbReference type="ARBA" id="ARBA00023371"/>
    </source>
</evidence>
<dbReference type="PANTHER" id="PTHR12358:SF31">
    <property type="entry name" value="ACYLGLYCEROL KINASE, MITOCHONDRIAL"/>
    <property type="match status" value="1"/>
</dbReference>
<evidence type="ECO:0000256" key="19">
    <source>
        <dbReference type="ARBA" id="ARBA00024556"/>
    </source>
</evidence>
<comment type="catalytic activity">
    <reaction evidence="19">
        <text>2-(5Z,8Z,11Z,14Z-eicosatetraenoyl)-glycerol + ATP = 2-(5Z,8Z,11Z,14Z-eicosatetraenoyl)-sn-glycero-3-phosphate + ADP + H(+)</text>
        <dbReference type="Rhea" id="RHEA:43316"/>
        <dbReference type="ChEBI" id="CHEBI:15378"/>
        <dbReference type="ChEBI" id="CHEBI:30616"/>
        <dbReference type="ChEBI" id="CHEBI:52392"/>
        <dbReference type="ChEBI" id="CHEBI:78209"/>
        <dbReference type="ChEBI" id="CHEBI:456216"/>
    </reaction>
    <physiologicalReaction direction="left-to-right" evidence="19">
        <dbReference type="Rhea" id="RHEA:43317"/>
    </physiologicalReaction>
</comment>
<feature type="domain" description="DAGKc" evidence="30">
    <location>
        <begin position="36"/>
        <end position="182"/>
    </location>
</feature>
<dbReference type="GO" id="GO:0005758">
    <property type="term" value="C:mitochondrial intermembrane space"/>
    <property type="evidence" value="ECO:0007669"/>
    <property type="project" value="UniProtKB-SubCell"/>
</dbReference>
<comment type="catalytic activity">
    <reaction evidence="15">
        <text>a 1,2-diacyl-sn-glycerol + ATP = a 1,2-diacyl-sn-glycero-3-phosphate + ADP + H(+)</text>
        <dbReference type="Rhea" id="RHEA:10272"/>
        <dbReference type="ChEBI" id="CHEBI:15378"/>
        <dbReference type="ChEBI" id="CHEBI:17815"/>
        <dbReference type="ChEBI" id="CHEBI:30616"/>
        <dbReference type="ChEBI" id="CHEBI:58608"/>
        <dbReference type="ChEBI" id="CHEBI:456216"/>
        <dbReference type="EC" id="2.7.1.107"/>
    </reaction>
    <physiologicalReaction direction="left-to-right" evidence="15">
        <dbReference type="Rhea" id="RHEA:10273"/>
    </physiologicalReaction>
</comment>
<proteinExistence type="inferred from homology"/>
<comment type="similarity">
    <text evidence="21">Belongs to the AGK family.</text>
</comment>
<dbReference type="GO" id="GO:0046513">
    <property type="term" value="P:ceramide biosynthetic process"/>
    <property type="evidence" value="ECO:0007669"/>
    <property type="project" value="TreeGrafter"/>
</dbReference>
<comment type="catalytic activity">
    <reaction evidence="28">
        <text>a monoacylglycerol + ATP = a monoacyl-sn-glycero-3-phosphate + ADP + H(+)</text>
        <dbReference type="Rhea" id="RHEA:19293"/>
        <dbReference type="ChEBI" id="CHEBI:15378"/>
        <dbReference type="ChEBI" id="CHEBI:17408"/>
        <dbReference type="ChEBI" id="CHEBI:30616"/>
        <dbReference type="ChEBI" id="CHEBI:77589"/>
        <dbReference type="ChEBI" id="CHEBI:456216"/>
        <dbReference type="EC" id="2.7.1.94"/>
    </reaction>
    <physiologicalReaction direction="left-to-right" evidence="28">
        <dbReference type="Rhea" id="RHEA:19294"/>
    </physiologicalReaction>
</comment>
<dbReference type="InterPro" id="IPR050187">
    <property type="entry name" value="Lipid_Phosphate_FormReg"/>
</dbReference>
<evidence type="ECO:0000256" key="17">
    <source>
        <dbReference type="ARBA" id="ARBA00024505"/>
    </source>
</evidence>
<dbReference type="GO" id="GO:0047620">
    <property type="term" value="F:acylglycerol kinase activity"/>
    <property type="evidence" value="ECO:0007669"/>
    <property type="project" value="UniProtKB-EC"/>
</dbReference>
<evidence type="ECO:0000256" key="24">
    <source>
        <dbReference type="ARBA" id="ARBA00026142"/>
    </source>
</evidence>
<evidence type="ECO:0000256" key="15">
    <source>
        <dbReference type="ARBA" id="ARBA00023411"/>
    </source>
</evidence>
<dbReference type="GO" id="GO:0005743">
    <property type="term" value="C:mitochondrial inner membrane"/>
    <property type="evidence" value="ECO:0007669"/>
    <property type="project" value="UniProtKB-SubCell"/>
</dbReference>
<evidence type="ECO:0000256" key="23">
    <source>
        <dbReference type="ARBA" id="ARBA00026098"/>
    </source>
</evidence>
<evidence type="ECO:0000256" key="3">
    <source>
        <dbReference type="ARBA" id="ARBA00004637"/>
    </source>
</evidence>
<evidence type="ECO:0000259" key="30">
    <source>
        <dbReference type="PROSITE" id="PS50146"/>
    </source>
</evidence>
<dbReference type="SMART" id="SM00046">
    <property type="entry name" value="DAGKc"/>
    <property type="match status" value="1"/>
</dbReference>
<keyword evidence="8" id="KW-0418">Kinase</keyword>
<comment type="catalytic activity">
    <reaction evidence="29">
        <text>N-(hexanoyl)sphing-4-enine + ATP = N-hexanoylsphing-4-enine 1-phosphate + ADP + H(+)</text>
        <dbReference type="Rhea" id="RHEA:43312"/>
        <dbReference type="ChEBI" id="CHEBI:15378"/>
        <dbReference type="ChEBI" id="CHEBI:30616"/>
        <dbReference type="ChEBI" id="CHEBI:63867"/>
        <dbReference type="ChEBI" id="CHEBI:82959"/>
        <dbReference type="ChEBI" id="CHEBI:456216"/>
    </reaction>
    <physiologicalReaction direction="left-to-right" evidence="29">
        <dbReference type="Rhea" id="RHEA:43313"/>
    </physiologicalReaction>
</comment>
<dbReference type="UniPathway" id="UPA00230"/>
<comment type="subcellular location">
    <subcellularLocation>
        <location evidence="3">Mitochondrion inner membrane</location>
        <topology evidence="3">Peripheral membrane protein</topology>
    </subcellularLocation>
    <subcellularLocation>
        <location evidence="2">Mitochondrion intermembrane space</location>
    </subcellularLocation>
</comment>
<protein>
    <recommendedName>
        <fullName evidence="24">Acylglycerol kinase, mitochondrial</fullName>
        <ecNumber evidence="5">2.7.1.107</ecNumber>
        <ecNumber evidence="22">2.7.1.138</ecNumber>
        <ecNumber evidence="23">2.7.1.94</ecNumber>
    </recommendedName>
    <alternativeName>
        <fullName evidence="25">Multiple substrate lipid kinase</fullName>
    </alternativeName>
</protein>
<evidence type="ECO:0000256" key="1">
    <source>
        <dbReference type="ARBA" id="ARBA00001946"/>
    </source>
</evidence>
<evidence type="ECO:0000256" key="9">
    <source>
        <dbReference type="ARBA" id="ARBA00022792"/>
    </source>
</evidence>
<evidence type="ECO:0000256" key="5">
    <source>
        <dbReference type="ARBA" id="ARBA00012133"/>
    </source>
</evidence>
<comment type="catalytic activity">
    <reaction evidence="27">
        <text>an N-acylsphing-4-enine + ATP = an N-acylsphing-4-enine 1-phosphate + ADP + H(+)</text>
        <dbReference type="Rhea" id="RHEA:17929"/>
        <dbReference type="ChEBI" id="CHEBI:15378"/>
        <dbReference type="ChEBI" id="CHEBI:30616"/>
        <dbReference type="ChEBI" id="CHEBI:52639"/>
        <dbReference type="ChEBI" id="CHEBI:57674"/>
        <dbReference type="ChEBI" id="CHEBI:456216"/>
        <dbReference type="EC" id="2.7.1.138"/>
    </reaction>
    <physiologicalReaction direction="left-to-right" evidence="27">
        <dbReference type="Rhea" id="RHEA:17930"/>
    </physiologicalReaction>
</comment>
<sequence length="413" mass="46080">IYGINYGHEKYKVQQLMRKYCEEAVQYGDIPVPPTLKPRHVTVILNPAANRKKAKANFEKYCAPLLHLAGYTVNVVLTESEGQARTLAADVKDSDMIVVAGGDGTLSETVTGLMRAHGRVKCPVGVLPLGRTNSVACALLGLGKEGTVSPGEMAAAAMAVVRGQTKTIDSIKVDVVQEEGTPPKPVYGLSGIRWGVYRDALSKQDRYWYLGPLRGYASVLFNSLHTEPIAAHVVFTHACDGCSRCYESRTDLHPTQQHRWYHYLIPSFTKKPPEVPQVNYRHVVNTKCGEVSELDLSGVDINISCPSVSRDSRGVRVSLGPLSPSWSEYVEEGWRRVRGELPTAQKQLEAQQLEIVPIMQLQENEEKWFSIDNEEYEVRHIRVTLMPKSVQVFLPQQPQTYYTLLERVLLGCC</sequence>
<dbReference type="GO" id="GO:0001729">
    <property type="term" value="F:ceramide kinase activity"/>
    <property type="evidence" value="ECO:0007669"/>
    <property type="project" value="UniProtKB-EC"/>
</dbReference>
<evidence type="ECO:0000256" key="7">
    <source>
        <dbReference type="ARBA" id="ARBA00022741"/>
    </source>
</evidence>
<evidence type="ECO:0000256" key="21">
    <source>
        <dbReference type="ARBA" id="ARBA00025749"/>
    </source>
</evidence>
<dbReference type="InterPro" id="IPR001206">
    <property type="entry name" value="Diacylglycerol_kinase_cat_dom"/>
</dbReference>
<keyword evidence="12" id="KW-0496">Mitochondrion</keyword>
<evidence type="ECO:0000256" key="8">
    <source>
        <dbReference type="ARBA" id="ARBA00022777"/>
    </source>
</evidence>
<dbReference type="SUPFAM" id="SSF111331">
    <property type="entry name" value="NAD kinase/diacylglycerol kinase-like"/>
    <property type="match status" value="1"/>
</dbReference>
<comment type="cofactor">
    <cofactor evidence="1">
        <name>Mg(2+)</name>
        <dbReference type="ChEBI" id="CHEBI:18420"/>
    </cofactor>
</comment>
<reference evidence="31" key="1">
    <citation type="submission" date="2015-11" db="EMBL/GenBank/DDBJ databases">
        <title>De novo transcriptome assembly of four potential Pierce s Disease insect vectors from Arizona vineyards.</title>
        <authorList>
            <person name="Tassone E.E."/>
        </authorList>
    </citation>
    <scope>NUCLEOTIDE SEQUENCE</scope>
</reference>
<dbReference type="GO" id="GO:0005524">
    <property type="term" value="F:ATP binding"/>
    <property type="evidence" value="ECO:0007669"/>
    <property type="project" value="UniProtKB-KW"/>
</dbReference>
<keyword evidence="10" id="KW-0067">ATP-binding</keyword>
<comment type="catalytic activity">
    <reaction evidence="20">
        <text>1-hexadecanoyl-sn-glycerol + ATP = 1-hexadecanoyl-sn-glycero-3-phosphate + ADP + H(+)</text>
        <dbReference type="Rhea" id="RHEA:43308"/>
        <dbReference type="ChEBI" id="CHEBI:15378"/>
        <dbReference type="ChEBI" id="CHEBI:30616"/>
        <dbReference type="ChEBI" id="CHEBI:57518"/>
        <dbReference type="ChEBI" id="CHEBI:75542"/>
        <dbReference type="ChEBI" id="CHEBI:456216"/>
    </reaction>
    <physiologicalReaction direction="left-to-right" evidence="20">
        <dbReference type="Rhea" id="RHEA:43309"/>
    </physiologicalReaction>
</comment>
<evidence type="ECO:0000256" key="13">
    <source>
        <dbReference type="ARBA" id="ARBA00023136"/>
    </source>
</evidence>
<keyword evidence="6" id="KW-0808">Transferase</keyword>
<dbReference type="Pfam" id="PF19712">
    <property type="entry name" value="AGK_C"/>
    <property type="match status" value="1"/>
</dbReference>
<comment type="catalytic activity">
    <reaction evidence="17">
        <text>1-(9Z-octadecenoyl)-sn-glycerol + ATP = 1-(9Z-octadecenoyl)-sn-glycero-3-phosphate + ADP + H(+)</text>
        <dbReference type="Rhea" id="RHEA:41079"/>
        <dbReference type="ChEBI" id="CHEBI:15378"/>
        <dbReference type="ChEBI" id="CHEBI:30616"/>
        <dbReference type="ChEBI" id="CHEBI:74544"/>
        <dbReference type="ChEBI" id="CHEBI:75757"/>
        <dbReference type="ChEBI" id="CHEBI:456216"/>
    </reaction>
    <physiologicalReaction direction="left-to-right" evidence="17">
        <dbReference type="Rhea" id="RHEA:41080"/>
    </physiologicalReaction>
</comment>
<keyword evidence="7" id="KW-0547">Nucleotide-binding</keyword>
<dbReference type="Gene3D" id="3.40.50.10330">
    <property type="entry name" value="Probable inorganic polyphosphate/atp-NAD kinase, domain 1"/>
    <property type="match status" value="1"/>
</dbReference>
<dbReference type="GO" id="GO:0046512">
    <property type="term" value="P:sphingosine biosynthetic process"/>
    <property type="evidence" value="ECO:0007669"/>
    <property type="project" value="TreeGrafter"/>
</dbReference>
<dbReference type="InterPro" id="IPR016064">
    <property type="entry name" value="NAD/diacylglycerol_kinase_sf"/>
</dbReference>
<dbReference type="EC" id="2.7.1.94" evidence="23"/>
<evidence type="ECO:0000256" key="12">
    <source>
        <dbReference type="ARBA" id="ARBA00023128"/>
    </source>
</evidence>